<sequence>MTPHTQHTPLSPSVDLPRSIEPPGAVTTLCDGEVGGGLAAGSEGPNAGQGPPSTFAWTPKATDAVLRVRFEMMRDRFHRNKSSKQLSIAWDLVAAETSRLGGLIVDAKQCKSRLKYMHKQYTAYRVAAEATGNTTDKPLKEPPCYATMCDVWRDHDGMDSDPFFSSDASSHYLSSDRSQQQYKGSDTSAECDDGAKTRDEQRGSRGWKSRGKRSRGSDDAAEGMMSIGAGLNNIAEAFKAARVQSTDSQSNGVLSSLKELTKTVRAQARSSEEMMGSVQELTRTVHAQTLALNNLVQLLAANTSTRQPE</sequence>
<dbReference type="GO" id="GO:0003677">
    <property type="term" value="F:DNA binding"/>
    <property type="evidence" value="ECO:0007669"/>
    <property type="project" value="UniProtKB-KW"/>
</dbReference>
<dbReference type="InterPro" id="IPR044822">
    <property type="entry name" value="Myb_DNA-bind_4"/>
</dbReference>
<dbReference type="Pfam" id="PF13837">
    <property type="entry name" value="Myb_DNA-bind_4"/>
    <property type="match status" value="1"/>
</dbReference>
<evidence type="ECO:0000313" key="3">
    <source>
        <dbReference type="EMBL" id="KAF4139008.1"/>
    </source>
</evidence>
<dbReference type="Proteomes" id="UP000704712">
    <property type="component" value="Unassembled WGS sequence"/>
</dbReference>
<reference evidence="3" key="1">
    <citation type="submission" date="2020-03" db="EMBL/GenBank/DDBJ databases">
        <title>Hybrid Assembly of Korean Phytophthora infestans isolates.</title>
        <authorList>
            <person name="Prokchorchik M."/>
            <person name="Lee Y."/>
            <person name="Seo J."/>
            <person name="Cho J.-H."/>
            <person name="Park Y.-E."/>
            <person name="Jang D.-C."/>
            <person name="Im J.-S."/>
            <person name="Choi J.-G."/>
            <person name="Park H.-J."/>
            <person name="Lee G.-B."/>
            <person name="Lee Y.-G."/>
            <person name="Hong S.-Y."/>
            <person name="Cho K."/>
            <person name="Sohn K.H."/>
        </authorList>
    </citation>
    <scope>NUCLEOTIDE SEQUENCE</scope>
    <source>
        <strain evidence="3">KR_2_A2</strain>
    </source>
</reference>
<gene>
    <name evidence="4" type="ORF">GN958_ATG10840</name>
    <name evidence="3" type="ORF">GN958_ATG11803</name>
</gene>
<keyword evidence="3" id="KW-0238">DNA-binding</keyword>
<feature type="domain" description="Myb/SANT-like DNA-binding" evidence="2">
    <location>
        <begin position="56"/>
        <end position="131"/>
    </location>
</feature>
<accession>A0A8S9UKP0</accession>
<dbReference type="AlphaFoldDB" id="A0A8S9UKP0"/>
<feature type="compositionally biased region" description="Basic and acidic residues" evidence="1">
    <location>
        <begin position="193"/>
        <end position="203"/>
    </location>
</feature>
<feature type="compositionally biased region" description="Low complexity" evidence="1">
    <location>
        <begin position="168"/>
        <end position="178"/>
    </location>
</feature>
<protein>
    <submittedName>
        <fullName evidence="3">Myb/SANT-like DNA-binding domain</fullName>
    </submittedName>
</protein>
<evidence type="ECO:0000313" key="4">
    <source>
        <dbReference type="EMBL" id="KAF4139969.1"/>
    </source>
</evidence>
<evidence type="ECO:0000256" key="1">
    <source>
        <dbReference type="SAM" id="MobiDB-lite"/>
    </source>
</evidence>
<feature type="compositionally biased region" description="Polar residues" evidence="1">
    <location>
        <begin position="1"/>
        <end position="11"/>
    </location>
</feature>
<proteinExistence type="predicted"/>
<feature type="region of interest" description="Disordered" evidence="1">
    <location>
        <begin position="168"/>
        <end position="223"/>
    </location>
</feature>
<name>A0A8S9UKP0_PHYIN</name>
<evidence type="ECO:0000313" key="5">
    <source>
        <dbReference type="Proteomes" id="UP000704712"/>
    </source>
</evidence>
<dbReference type="EMBL" id="JAACNO010001600">
    <property type="protein sequence ID" value="KAF4139008.1"/>
    <property type="molecule type" value="Genomic_DNA"/>
</dbReference>
<evidence type="ECO:0000259" key="2">
    <source>
        <dbReference type="Pfam" id="PF13837"/>
    </source>
</evidence>
<feature type="region of interest" description="Disordered" evidence="1">
    <location>
        <begin position="1"/>
        <end position="56"/>
    </location>
</feature>
<feature type="compositionally biased region" description="Polar residues" evidence="1">
    <location>
        <begin position="179"/>
        <end position="188"/>
    </location>
</feature>
<comment type="caution">
    <text evidence="3">The sequence shown here is derived from an EMBL/GenBank/DDBJ whole genome shotgun (WGS) entry which is preliminary data.</text>
</comment>
<dbReference type="Gene3D" id="1.10.10.60">
    <property type="entry name" value="Homeodomain-like"/>
    <property type="match status" value="1"/>
</dbReference>
<dbReference type="EMBL" id="JAACNO010001529">
    <property type="protein sequence ID" value="KAF4139969.1"/>
    <property type="molecule type" value="Genomic_DNA"/>
</dbReference>
<feature type="compositionally biased region" description="Basic residues" evidence="1">
    <location>
        <begin position="205"/>
        <end position="214"/>
    </location>
</feature>
<organism evidence="3 5">
    <name type="scientific">Phytophthora infestans</name>
    <name type="common">Potato late blight agent</name>
    <name type="synonym">Botrytis infestans</name>
    <dbReference type="NCBI Taxonomy" id="4787"/>
    <lineage>
        <taxon>Eukaryota</taxon>
        <taxon>Sar</taxon>
        <taxon>Stramenopiles</taxon>
        <taxon>Oomycota</taxon>
        <taxon>Peronosporomycetes</taxon>
        <taxon>Peronosporales</taxon>
        <taxon>Peronosporaceae</taxon>
        <taxon>Phytophthora</taxon>
    </lineage>
</organism>